<dbReference type="AlphaFoldDB" id="A0A835AG42"/>
<dbReference type="Proteomes" id="UP000636709">
    <property type="component" value="Unassembled WGS sequence"/>
</dbReference>
<comment type="caution">
    <text evidence="2">The sequence shown here is derived from an EMBL/GenBank/DDBJ whole genome shotgun (WGS) entry which is preliminary data.</text>
</comment>
<reference evidence="2" key="1">
    <citation type="submission" date="2020-07" db="EMBL/GenBank/DDBJ databases">
        <title>Genome sequence and genetic diversity analysis of an under-domesticated orphan crop, white fonio (Digitaria exilis).</title>
        <authorList>
            <person name="Bennetzen J.L."/>
            <person name="Chen S."/>
            <person name="Ma X."/>
            <person name="Wang X."/>
            <person name="Yssel A.E.J."/>
            <person name="Chaluvadi S.R."/>
            <person name="Johnson M."/>
            <person name="Gangashetty P."/>
            <person name="Hamidou F."/>
            <person name="Sanogo M.D."/>
            <person name="Zwaenepoel A."/>
            <person name="Wallace J."/>
            <person name="Van De Peer Y."/>
            <person name="Van Deynze A."/>
        </authorList>
    </citation>
    <scope>NUCLEOTIDE SEQUENCE</scope>
    <source>
        <tissue evidence="2">Leaves</tissue>
    </source>
</reference>
<proteinExistence type="predicted"/>
<name>A0A835AG42_9POAL</name>
<sequence length="107" mass="11461">MAKAAKLFLGSMILILYTSLSIQGLGAVEYGDITEHIPVQLTRTMRAQVYSGPTQTRKFCGPCKCCPGSVKTCYTSNCCLLYTCNGAQPLGSCIETLVSCNCDSSCK</sequence>
<accession>A0A835AG42</accession>
<evidence type="ECO:0000313" key="2">
    <source>
        <dbReference type="EMBL" id="KAF8658064.1"/>
    </source>
</evidence>
<gene>
    <name evidence="2" type="ORF">HU200_059529</name>
</gene>
<dbReference type="EMBL" id="JACEFO010002484">
    <property type="protein sequence ID" value="KAF8658064.1"/>
    <property type="molecule type" value="Genomic_DNA"/>
</dbReference>
<feature type="signal peptide" evidence="1">
    <location>
        <begin position="1"/>
        <end position="27"/>
    </location>
</feature>
<keyword evidence="1" id="KW-0732">Signal</keyword>
<protein>
    <submittedName>
        <fullName evidence="2">Uncharacterized protein</fullName>
    </submittedName>
</protein>
<feature type="chain" id="PRO_5032377856" evidence="1">
    <location>
        <begin position="28"/>
        <end position="107"/>
    </location>
</feature>
<evidence type="ECO:0000313" key="3">
    <source>
        <dbReference type="Proteomes" id="UP000636709"/>
    </source>
</evidence>
<evidence type="ECO:0000256" key="1">
    <source>
        <dbReference type="SAM" id="SignalP"/>
    </source>
</evidence>
<keyword evidence="3" id="KW-1185">Reference proteome</keyword>
<organism evidence="2 3">
    <name type="scientific">Digitaria exilis</name>
    <dbReference type="NCBI Taxonomy" id="1010633"/>
    <lineage>
        <taxon>Eukaryota</taxon>
        <taxon>Viridiplantae</taxon>
        <taxon>Streptophyta</taxon>
        <taxon>Embryophyta</taxon>
        <taxon>Tracheophyta</taxon>
        <taxon>Spermatophyta</taxon>
        <taxon>Magnoliopsida</taxon>
        <taxon>Liliopsida</taxon>
        <taxon>Poales</taxon>
        <taxon>Poaceae</taxon>
        <taxon>PACMAD clade</taxon>
        <taxon>Panicoideae</taxon>
        <taxon>Panicodae</taxon>
        <taxon>Paniceae</taxon>
        <taxon>Anthephorinae</taxon>
        <taxon>Digitaria</taxon>
    </lineage>
</organism>